<accession>A0A0F9PCE7</accession>
<reference evidence="1" key="1">
    <citation type="journal article" date="2015" name="Nature">
        <title>Complex archaea that bridge the gap between prokaryotes and eukaryotes.</title>
        <authorList>
            <person name="Spang A."/>
            <person name="Saw J.H."/>
            <person name="Jorgensen S.L."/>
            <person name="Zaremba-Niedzwiedzka K."/>
            <person name="Martijn J."/>
            <person name="Lind A.E."/>
            <person name="van Eijk R."/>
            <person name="Schleper C."/>
            <person name="Guy L."/>
            <person name="Ettema T.J."/>
        </authorList>
    </citation>
    <scope>NUCLEOTIDE SEQUENCE</scope>
</reference>
<organism evidence="1">
    <name type="scientific">marine sediment metagenome</name>
    <dbReference type="NCBI Taxonomy" id="412755"/>
    <lineage>
        <taxon>unclassified sequences</taxon>
        <taxon>metagenomes</taxon>
        <taxon>ecological metagenomes</taxon>
    </lineage>
</organism>
<protein>
    <submittedName>
        <fullName evidence="1">Uncharacterized protein</fullName>
    </submittedName>
</protein>
<evidence type="ECO:0000313" key="1">
    <source>
        <dbReference type="EMBL" id="KKM91052.1"/>
    </source>
</evidence>
<dbReference type="AlphaFoldDB" id="A0A0F9PCE7"/>
<proteinExistence type="predicted"/>
<gene>
    <name evidence="1" type="ORF">LCGC14_1232380</name>
</gene>
<dbReference type="EMBL" id="LAZR01006588">
    <property type="protein sequence ID" value="KKM91052.1"/>
    <property type="molecule type" value="Genomic_DNA"/>
</dbReference>
<sequence length="179" mass="18664">MEVVDTGSLAVQRVWAPVDAVDTYRVGMLVGWEQGAFDGVVNAGVAGANPDATTNICGIIEAIDTLEPLQLNTTVAKGSFVVGVSTAAAQNARQLSPTTAKGPWIYGDKAVHVKIALLTPWTKVMVPLFNAAFDVAPTLLTNTVADTSGIAGTVTNACDFTPVANEASLYWRTGLSKGR</sequence>
<comment type="caution">
    <text evidence="1">The sequence shown here is derived from an EMBL/GenBank/DDBJ whole genome shotgun (WGS) entry which is preliminary data.</text>
</comment>
<name>A0A0F9PCE7_9ZZZZ</name>